<evidence type="ECO:0000313" key="8">
    <source>
        <dbReference type="Proteomes" id="UP000034119"/>
    </source>
</evidence>
<dbReference type="GO" id="GO:0016020">
    <property type="term" value="C:membrane"/>
    <property type="evidence" value="ECO:0007669"/>
    <property type="project" value="TreeGrafter"/>
</dbReference>
<evidence type="ECO:0000313" key="7">
    <source>
        <dbReference type="EMBL" id="KKW05775.1"/>
    </source>
</evidence>
<dbReference type="InterPro" id="IPR001288">
    <property type="entry name" value="Translation_initiation_fac_3"/>
</dbReference>
<reference evidence="7 8" key="1">
    <citation type="journal article" date="2015" name="Nature">
        <title>rRNA introns, odd ribosomes, and small enigmatic genomes across a large radiation of phyla.</title>
        <authorList>
            <person name="Brown C.T."/>
            <person name="Hug L.A."/>
            <person name="Thomas B.C."/>
            <person name="Sharon I."/>
            <person name="Castelle C.J."/>
            <person name="Singh A."/>
            <person name="Wilkins M.J."/>
            <person name="Williams K.H."/>
            <person name="Banfield J.F."/>
        </authorList>
    </citation>
    <scope>NUCLEOTIDE SEQUENCE [LARGE SCALE GENOMIC DNA]</scope>
</reference>
<dbReference type="GO" id="GO:0032790">
    <property type="term" value="P:ribosome disassembly"/>
    <property type="evidence" value="ECO:0007669"/>
    <property type="project" value="TreeGrafter"/>
</dbReference>
<dbReference type="Gene3D" id="3.10.20.80">
    <property type="entry name" value="Translation initiation factor 3 (IF-3), N-terminal domain"/>
    <property type="match status" value="1"/>
</dbReference>
<name>A0A0G1VHR2_9BACT</name>
<dbReference type="Gene3D" id="3.30.110.10">
    <property type="entry name" value="Translation initiation factor 3 (IF-3), C-terminal domain"/>
    <property type="match status" value="1"/>
</dbReference>
<dbReference type="PANTHER" id="PTHR10938:SF0">
    <property type="entry name" value="TRANSLATION INITIATION FACTOR IF-3, MITOCHONDRIAL"/>
    <property type="match status" value="1"/>
</dbReference>
<evidence type="ECO:0000259" key="5">
    <source>
        <dbReference type="Pfam" id="PF00707"/>
    </source>
</evidence>
<keyword evidence="2 7" id="KW-0396">Initiation factor</keyword>
<dbReference type="PATRIC" id="fig|1618342.3.peg.339"/>
<dbReference type="InterPro" id="IPR036788">
    <property type="entry name" value="T_IF-3_C_sf"/>
</dbReference>
<evidence type="ECO:0000259" key="6">
    <source>
        <dbReference type="Pfam" id="PF05198"/>
    </source>
</evidence>
<dbReference type="InterPro" id="IPR019815">
    <property type="entry name" value="Translation_initiation_fac_3_C"/>
</dbReference>
<dbReference type="SUPFAM" id="SSF55200">
    <property type="entry name" value="Translation initiation factor IF3, C-terminal domain"/>
    <property type="match status" value="1"/>
</dbReference>
<gene>
    <name evidence="7" type="ORF">UY40_C0008G0002</name>
</gene>
<dbReference type="Pfam" id="PF05198">
    <property type="entry name" value="IF3_N"/>
    <property type="match status" value="1"/>
</dbReference>
<comment type="caution">
    <text evidence="7">The sequence shown here is derived from an EMBL/GenBank/DDBJ whole genome shotgun (WGS) entry which is preliminary data.</text>
</comment>
<dbReference type="EMBL" id="LCPW01000008">
    <property type="protein sequence ID" value="KKW05775.1"/>
    <property type="molecule type" value="Genomic_DNA"/>
</dbReference>
<dbReference type="GO" id="GO:0005829">
    <property type="term" value="C:cytosol"/>
    <property type="evidence" value="ECO:0007669"/>
    <property type="project" value="TreeGrafter"/>
</dbReference>
<dbReference type="Proteomes" id="UP000034119">
    <property type="component" value="Unassembled WGS sequence"/>
</dbReference>
<feature type="domain" description="Translation initiation factor 3 N-terminal" evidence="6">
    <location>
        <begin position="11"/>
        <end position="79"/>
    </location>
</feature>
<sequence>MAITQASYRLNQQIRSPQVRVIGEEGEQLGVMETTQALKLAGEKGLDLVEVAPNAQPPVVRVLDFKKWLFQREKEEKKQPKTTLKEFRIRPNIGGKDLEVRVERAEGFLKDGHKVKLTVLFRGRERAHPELGLEKIKLVEDQLKGVGKPEKEPKSIGRGYEVTFIPVK</sequence>
<dbReference type="AlphaFoldDB" id="A0A0G1VHR2"/>
<proteinExistence type="inferred from homology"/>
<feature type="domain" description="Translation initiation factor 3 C-terminal" evidence="5">
    <location>
        <begin position="83"/>
        <end position="164"/>
    </location>
</feature>
<dbReference type="GO" id="GO:0043022">
    <property type="term" value="F:ribosome binding"/>
    <property type="evidence" value="ECO:0007669"/>
    <property type="project" value="TreeGrafter"/>
</dbReference>
<dbReference type="PANTHER" id="PTHR10938">
    <property type="entry name" value="TRANSLATION INITIATION FACTOR IF-3"/>
    <property type="match status" value="1"/>
</dbReference>
<organism evidence="7 8">
    <name type="scientific">candidate division CPR1 bacterium GW2011_GWC1_49_13</name>
    <dbReference type="NCBI Taxonomy" id="1618342"/>
    <lineage>
        <taxon>Bacteria</taxon>
        <taxon>candidate division CPR1</taxon>
    </lineage>
</organism>
<dbReference type="NCBIfam" id="TIGR00168">
    <property type="entry name" value="infC"/>
    <property type="match status" value="1"/>
</dbReference>
<dbReference type="FunFam" id="3.10.20.80:FF:000001">
    <property type="entry name" value="Translation initiation factor IF-3"/>
    <property type="match status" value="1"/>
</dbReference>
<evidence type="ECO:0000256" key="3">
    <source>
        <dbReference type="ARBA" id="ARBA00022917"/>
    </source>
</evidence>
<accession>A0A0G1VHR2</accession>
<keyword evidence="3" id="KW-0648">Protein biosynthesis</keyword>
<dbReference type="STRING" id="1618342.UY40_C0008G0002"/>
<evidence type="ECO:0000256" key="1">
    <source>
        <dbReference type="ARBA" id="ARBA00005439"/>
    </source>
</evidence>
<protein>
    <recommendedName>
        <fullName evidence="4">Translation initiation factor IF-3</fullName>
    </recommendedName>
</protein>
<dbReference type="Pfam" id="PF00707">
    <property type="entry name" value="IF3_C"/>
    <property type="match status" value="1"/>
</dbReference>
<evidence type="ECO:0000256" key="4">
    <source>
        <dbReference type="NCBIfam" id="TIGR00168"/>
    </source>
</evidence>
<dbReference type="GO" id="GO:0003743">
    <property type="term" value="F:translation initiation factor activity"/>
    <property type="evidence" value="ECO:0007669"/>
    <property type="project" value="UniProtKB-UniRule"/>
</dbReference>
<evidence type="ECO:0000256" key="2">
    <source>
        <dbReference type="ARBA" id="ARBA00022540"/>
    </source>
</evidence>
<dbReference type="InterPro" id="IPR019814">
    <property type="entry name" value="Translation_initiation_fac_3_N"/>
</dbReference>
<comment type="similarity">
    <text evidence="1">Belongs to the IF-3 family.</text>
</comment>
<dbReference type="InterPro" id="IPR036787">
    <property type="entry name" value="T_IF-3_N_sf"/>
</dbReference>
<dbReference type="SUPFAM" id="SSF54364">
    <property type="entry name" value="Translation initiation factor IF3, N-terminal domain"/>
    <property type="match status" value="1"/>
</dbReference>